<protein>
    <submittedName>
        <fullName evidence="5">DIL domain-containing protein</fullName>
    </submittedName>
</protein>
<feature type="compositionally biased region" description="Low complexity" evidence="2">
    <location>
        <begin position="1279"/>
        <end position="1289"/>
    </location>
</feature>
<dbReference type="Proteomes" id="UP000006753">
    <property type="component" value="Unassembled WGS sequence"/>
</dbReference>
<feature type="region of interest" description="Disordered" evidence="2">
    <location>
        <begin position="868"/>
        <end position="906"/>
    </location>
</feature>
<evidence type="ECO:0000259" key="4">
    <source>
        <dbReference type="PROSITE" id="PS51126"/>
    </source>
</evidence>
<feature type="compositionally biased region" description="Basic and acidic residues" evidence="2">
    <location>
        <begin position="947"/>
        <end position="957"/>
    </location>
</feature>
<dbReference type="InParanoid" id="K1XNL8"/>
<dbReference type="FunFam" id="1.10.8.270:FF:000023">
    <property type="entry name" value="TBC domain-containing protein C1778.09"/>
    <property type="match status" value="1"/>
</dbReference>
<feature type="domain" description="Dilute" evidence="4">
    <location>
        <begin position="391"/>
        <end position="686"/>
    </location>
</feature>
<evidence type="ECO:0000313" key="5">
    <source>
        <dbReference type="EMBL" id="EKD14079.1"/>
    </source>
</evidence>
<dbReference type="PANTHER" id="PTHR16027">
    <property type="entry name" value="DILUTE DOMAIN-CONTAINING PROTEIN YPR089W"/>
    <property type="match status" value="1"/>
</dbReference>
<reference evidence="5 6" key="1">
    <citation type="journal article" date="2012" name="BMC Genomics">
        <title>Sequencing the genome of Marssonina brunnea reveals fungus-poplar co-evolution.</title>
        <authorList>
            <person name="Zhu S."/>
            <person name="Cao Y.-Z."/>
            <person name="Jiang C."/>
            <person name="Tan B.-Y."/>
            <person name="Wang Z."/>
            <person name="Feng S."/>
            <person name="Zhang L."/>
            <person name="Su X.-H."/>
            <person name="Brejova B."/>
            <person name="Vinar T."/>
            <person name="Xu M."/>
            <person name="Wang M.-X."/>
            <person name="Zhang S.-G."/>
            <person name="Huang M.-R."/>
            <person name="Wu R."/>
            <person name="Zhou Y."/>
        </authorList>
    </citation>
    <scope>NUCLEOTIDE SEQUENCE [LARGE SCALE GENOMIC DNA]</scope>
    <source>
        <strain evidence="5 6">MB_m1</strain>
    </source>
</reference>
<feature type="compositionally biased region" description="Polar residues" evidence="2">
    <location>
        <begin position="873"/>
        <end position="890"/>
    </location>
</feature>
<dbReference type="KEGG" id="mbe:MBM_07756"/>
<dbReference type="Gene3D" id="1.10.472.80">
    <property type="entry name" value="Ypt/Rab-GAP domain of gyp1p, domain 3"/>
    <property type="match status" value="1"/>
</dbReference>
<dbReference type="SMART" id="SM00248">
    <property type="entry name" value="ANK"/>
    <property type="match status" value="3"/>
</dbReference>
<dbReference type="InterPro" id="IPR036770">
    <property type="entry name" value="Ankyrin_rpt-contain_sf"/>
</dbReference>
<dbReference type="PROSITE" id="PS50297">
    <property type="entry name" value="ANK_REP_REGION"/>
    <property type="match status" value="1"/>
</dbReference>
<dbReference type="InterPro" id="IPR000195">
    <property type="entry name" value="Rab-GAP-TBC_dom"/>
</dbReference>
<feature type="region of interest" description="Disordered" evidence="2">
    <location>
        <begin position="1213"/>
        <end position="1232"/>
    </location>
</feature>
<evidence type="ECO:0000256" key="2">
    <source>
        <dbReference type="SAM" id="MobiDB-lite"/>
    </source>
</evidence>
<keyword evidence="1" id="KW-0040">ANK repeat</keyword>
<feature type="region of interest" description="Disordered" evidence="2">
    <location>
        <begin position="100"/>
        <end position="128"/>
    </location>
</feature>
<dbReference type="Gene3D" id="1.10.8.270">
    <property type="entry name" value="putative rabgap domain of human tbc1 domain family member 14 like domains"/>
    <property type="match status" value="1"/>
</dbReference>
<dbReference type="SMART" id="SM00164">
    <property type="entry name" value="TBC"/>
    <property type="match status" value="1"/>
</dbReference>
<gene>
    <name evidence="5" type="ORF">MBM_07756</name>
</gene>
<dbReference type="GO" id="GO:0051020">
    <property type="term" value="F:GTPase binding"/>
    <property type="evidence" value="ECO:0007669"/>
    <property type="project" value="TreeGrafter"/>
</dbReference>
<dbReference type="InterPro" id="IPR035969">
    <property type="entry name" value="Rab-GAP_TBC_sf"/>
</dbReference>
<dbReference type="Pfam" id="PF12796">
    <property type="entry name" value="Ank_2"/>
    <property type="match status" value="1"/>
</dbReference>
<dbReference type="PANTHER" id="PTHR16027:SF6">
    <property type="entry name" value="DILUTE DOMAIN-CONTAINING PROTEIN"/>
    <property type="match status" value="1"/>
</dbReference>
<dbReference type="PROSITE" id="PS51126">
    <property type="entry name" value="DILUTE"/>
    <property type="match status" value="1"/>
</dbReference>
<proteinExistence type="predicted"/>
<feature type="compositionally biased region" description="Basic and acidic residues" evidence="2">
    <location>
        <begin position="688"/>
        <end position="701"/>
    </location>
</feature>
<dbReference type="SUPFAM" id="SSF47923">
    <property type="entry name" value="Ypt/Rab-GAP domain of gyp1p"/>
    <property type="match status" value="2"/>
</dbReference>
<evidence type="ECO:0000256" key="1">
    <source>
        <dbReference type="PROSITE-ProRule" id="PRU00023"/>
    </source>
</evidence>
<feature type="compositionally biased region" description="Basic and acidic residues" evidence="2">
    <location>
        <begin position="117"/>
        <end position="128"/>
    </location>
</feature>
<dbReference type="HOGENOM" id="CLU_242536_0_0_1"/>
<keyword evidence="6" id="KW-1185">Reference proteome</keyword>
<feature type="region of interest" description="Disordered" evidence="2">
    <location>
        <begin position="919"/>
        <end position="981"/>
    </location>
</feature>
<dbReference type="Pfam" id="PF01843">
    <property type="entry name" value="DIL"/>
    <property type="match status" value="1"/>
</dbReference>
<accession>K1XNL8</accession>
<dbReference type="OrthoDB" id="426293at2759"/>
<dbReference type="InterPro" id="IPR052072">
    <property type="entry name" value="Vascular_dev_regulator"/>
</dbReference>
<feature type="region of interest" description="Disordered" evidence="2">
    <location>
        <begin position="1258"/>
        <end position="1289"/>
    </location>
</feature>
<feature type="compositionally biased region" description="Basic and acidic residues" evidence="2">
    <location>
        <begin position="12"/>
        <end position="34"/>
    </location>
</feature>
<feature type="region of interest" description="Disordered" evidence="2">
    <location>
        <begin position="688"/>
        <end position="737"/>
    </location>
</feature>
<feature type="repeat" description="ANK" evidence="1">
    <location>
        <begin position="199"/>
        <end position="231"/>
    </location>
</feature>
<name>K1XNL8_MARBU</name>
<feature type="region of interest" description="Disordered" evidence="2">
    <location>
        <begin position="587"/>
        <end position="609"/>
    </location>
</feature>
<dbReference type="SMART" id="SM01132">
    <property type="entry name" value="DIL"/>
    <property type="match status" value="1"/>
</dbReference>
<evidence type="ECO:0000259" key="3">
    <source>
        <dbReference type="PROSITE" id="PS50086"/>
    </source>
</evidence>
<dbReference type="CDD" id="cd15473">
    <property type="entry name" value="Myo5p-like_CBD_DIL_ANK"/>
    <property type="match status" value="1"/>
</dbReference>
<dbReference type="Gene3D" id="1.25.40.20">
    <property type="entry name" value="Ankyrin repeat-containing domain"/>
    <property type="match status" value="1"/>
</dbReference>
<dbReference type="InterPro" id="IPR002710">
    <property type="entry name" value="Dilute_dom"/>
</dbReference>
<feature type="domain" description="Rab-GAP TBC" evidence="3">
    <location>
        <begin position="1380"/>
        <end position="1573"/>
    </location>
</feature>
<dbReference type="PROSITE" id="PS50088">
    <property type="entry name" value="ANK_REPEAT"/>
    <property type="match status" value="2"/>
</dbReference>
<dbReference type="STRING" id="1072389.K1XNL8"/>
<organism evidence="5 6">
    <name type="scientific">Marssonina brunnea f. sp. multigermtubi (strain MB_m1)</name>
    <name type="common">Marssonina leaf spot fungus</name>
    <dbReference type="NCBI Taxonomy" id="1072389"/>
    <lineage>
        <taxon>Eukaryota</taxon>
        <taxon>Fungi</taxon>
        <taxon>Dikarya</taxon>
        <taxon>Ascomycota</taxon>
        <taxon>Pezizomycotina</taxon>
        <taxon>Leotiomycetes</taxon>
        <taxon>Helotiales</taxon>
        <taxon>Drepanopezizaceae</taxon>
        <taxon>Drepanopeziza</taxon>
    </lineage>
</organism>
<dbReference type="PROSITE" id="PS50086">
    <property type="entry name" value="TBC_RABGAP"/>
    <property type="match status" value="1"/>
</dbReference>
<dbReference type="eggNOG" id="KOG1102">
    <property type="taxonomic scope" value="Eukaryota"/>
</dbReference>
<dbReference type="InterPro" id="IPR002110">
    <property type="entry name" value="Ankyrin_rpt"/>
</dbReference>
<feature type="region of interest" description="Disordered" evidence="2">
    <location>
        <begin position="1014"/>
        <end position="1049"/>
    </location>
</feature>
<dbReference type="GeneID" id="18763691"/>
<evidence type="ECO:0000313" key="6">
    <source>
        <dbReference type="Proteomes" id="UP000006753"/>
    </source>
</evidence>
<dbReference type="FunFam" id="1.10.472.80:FF:000055">
    <property type="entry name" value="TBC domain-containing protein C1778.09"/>
    <property type="match status" value="1"/>
</dbReference>
<feature type="compositionally biased region" description="Basic residues" evidence="2">
    <location>
        <begin position="1260"/>
        <end position="1271"/>
    </location>
</feature>
<feature type="repeat" description="ANK" evidence="1">
    <location>
        <begin position="166"/>
        <end position="198"/>
    </location>
</feature>
<dbReference type="EMBL" id="JH921447">
    <property type="protein sequence ID" value="EKD14079.1"/>
    <property type="molecule type" value="Genomic_DNA"/>
</dbReference>
<dbReference type="eggNOG" id="KOG0504">
    <property type="taxonomic scope" value="Eukaryota"/>
</dbReference>
<feature type="region of interest" description="Disordered" evidence="2">
    <location>
        <begin position="1"/>
        <end position="40"/>
    </location>
</feature>
<dbReference type="InterPro" id="IPR037986">
    <property type="entry name" value="Myo5p-like_CBD_DIL"/>
</dbReference>
<dbReference type="SUPFAM" id="SSF48403">
    <property type="entry name" value="Ankyrin repeat"/>
    <property type="match status" value="1"/>
</dbReference>
<dbReference type="Pfam" id="PF00566">
    <property type="entry name" value="RabGAP-TBC"/>
    <property type="match status" value="1"/>
</dbReference>
<sequence>MDIGDNGGGFEDEPKQQLRALPDDLPKSLDDRKNISSHFTPETEMYDAWQGQSQFLTTPALAKPLQFNSLSLDDHDFDDSLTTKQIGDSDTRLMEMLAAQAAHRDGSASQDEDAVASDDKLSESEKKDSLQKLLNMAASNGDVDRIERILSGKAKDFVDIDAPDEEGTAPLIYASCFGHEAVVTALLDAGAKLDIQDRNQWSALMWAMSNRHTVITKILLERGASTKVKSSSGRTAFDFVAPDSEISDYLHDNGYGNQIGSVGVTDDFYNPGFSQDRFEEEMAENELRRRMMMESARDLEVDLGNMGIDDQPESPADLEEDAQEFDWNRCLHDQMFVFQESELSRILDVVITNMTPQRSPSQKPVPANILFLSARYAHYHANQDLLAKLLITAMDKINDVVETHQWDMTILAFWISNATLLLHYLKKDAGLAQSTSEFQLQLAELINEIFILIIRDAERRMDKVLDPAMLDHETIPGFEDIAFQNEWKIFKRKNHVKEVPVEKRFRPPSPKARAKPSPRNVTSLLSSTLFVLDLYDIHSVITAQILAQLLYWLGAELFNRIMSDRKYLARTKAMQIRMNISSLEDWSRSNNRQPEHYEHGSMTSSGEPTFESGRHHLAPLIQLLQWLQCFSSLVNDDFEGLVGTLQQLTRLTPQQLIHAAKHYRPEVGEKGLPKSAMKYLLNLQKETQLRREQQRSRRREPGPPTTPVKSNGHQIPDTPDSTGKALPQDVQQEDEDDAPEHLLLDPSLMLPFSLPTSTDMLVSYGAGFGGLNRERERKYIPTVPAEFLAKLDLGGGRAQSTYEERDWENEDVFFSKDLPYRTLLRSLPDPSSPSLLCSDHPHHYVPLRFSDSATQRLSLAMRSSIDKRCARSPTCTSNPPSSIPQKTLNASILKPSPTTPTRSDNGLITLRYEETTAGKSPIAVTIAPPRAHPTDTALRRPLSGADGAKDQEGKRDSGLASTTTTSSKAKEDSANTAGPFAEKQHPLGLVIDFDANRITSPVLQSPISIIAPSDKSKKVKKSMSMGSNSLRWRPRPRKRGATVDKTSKGGMFVPLTESVPIPTDNLLDDDFLNTLSFSKRGSVMLGGKKAVNVDRHKRGRGPPSLSMLIPPTIKILSEDVEKESQKVRSMYEQGSNMEWEAGAQSGIIERMKTSQVSTEAEAFKTNGLLSPASSSLTRPESAISFRQEFELAGGIEDWEDVDGNDVDRYGFIDMRRKNSRPGTPEPRPPQRVSTVLQLASEAPRKRRSFGRTSLNVTRRVSNKRTASRKVSARSLRTVSSSASQKSISRIRSATNLLPGNQDRRFMDEAGDMLTLPPGLADIAEDEEGGKHAEFLKQKEWERAEKWRKMAKTVKTGKDGQGMAFEFDTSSPKLIERTWKGIPDRWRSAAWHSFLSSSAKKRNDSVTDEQITQAFYSLLNKSSADDLQIDLDVPRTINSHIMFRRRYRGGQRLLFRVLHCLSLYFPETGYVQGMASLAATLLCYYDEEMAFVMLARMWRLRGLDKLYEAGFDGLMAALNELQTEWLNGGPVSARLDEMEIEPTSYGTRWYLTLFNYSIPFPSQLRVWDVFMLLGDPDSSLSLTPERPFAGGLDIIHAVSAALIDGTRDILLDSDFENAMKVLTSWIPVKDEELLMRVTRAEWKLHRGKKR</sequence>